<organism evidence="6 7">
    <name type="scientific">Methylobacterium goesingense</name>
    <dbReference type="NCBI Taxonomy" id="243690"/>
    <lineage>
        <taxon>Bacteria</taxon>
        <taxon>Pseudomonadati</taxon>
        <taxon>Pseudomonadota</taxon>
        <taxon>Alphaproteobacteria</taxon>
        <taxon>Hyphomicrobiales</taxon>
        <taxon>Methylobacteriaceae</taxon>
        <taxon>Methylobacterium</taxon>
    </lineage>
</organism>
<evidence type="ECO:0000313" key="6">
    <source>
        <dbReference type="EMBL" id="MET3693589.1"/>
    </source>
</evidence>
<dbReference type="RefSeq" id="WP_238278827.1">
    <property type="nucleotide sequence ID" value="NZ_BPQL01000044.1"/>
</dbReference>
<dbReference type="PANTHER" id="PTHR47506">
    <property type="entry name" value="TRANSCRIPTIONAL REGULATORY PROTEIN"/>
    <property type="match status" value="1"/>
</dbReference>
<reference evidence="6 7" key="1">
    <citation type="submission" date="2024-06" db="EMBL/GenBank/DDBJ databases">
        <title>Genomic Encyclopedia of Type Strains, Phase IV (KMG-IV): sequencing the most valuable type-strain genomes for metagenomic binning, comparative biology and taxonomic classification.</title>
        <authorList>
            <person name="Goeker M."/>
        </authorList>
    </citation>
    <scope>NUCLEOTIDE SEQUENCE [LARGE SCALE GENOMIC DNA]</scope>
    <source>
        <strain evidence="6 7">DSM 21331</strain>
    </source>
</reference>
<protein>
    <submittedName>
        <fullName evidence="6">AcrR family transcriptional regulator</fullName>
    </submittedName>
</protein>
<evidence type="ECO:0000313" key="7">
    <source>
        <dbReference type="Proteomes" id="UP001549145"/>
    </source>
</evidence>
<accession>A0ABV2L6X7</accession>
<dbReference type="SUPFAM" id="SSF46689">
    <property type="entry name" value="Homeodomain-like"/>
    <property type="match status" value="1"/>
</dbReference>
<dbReference type="InterPro" id="IPR036271">
    <property type="entry name" value="Tet_transcr_reg_TetR-rel_C_sf"/>
</dbReference>
<evidence type="ECO:0000259" key="5">
    <source>
        <dbReference type="PROSITE" id="PS50977"/>
    </source>
</evidence>
<dbReference type="Pfam" id="PF00440">
    <property type="entry name" value="TetR_N"/>
    <property type="match status" value="1"/>
</dbReference>
<dbReference type="PANTHER" id="PTHR47506:SF1">
    <property type="entry name" value="HTH-TYPE TRANSCRIPTIONAL REGULATOR YJDC"/>
    <property type="match status" value="1"/>
</dbReference>
<dbReference type="Pfam" id="PF21993">
    <property type="entry name" value="TetR_C_13_2"/>
    <property type="match status" value="1"/>
</dbReference>
<dbReference type="Gene3D" id="1.10.357.10">
    <property type="entry name" value="Tetracycline Repressor, domain 2"/>
    <property type="match status" value="1"/>
</dbReference>
<keyword evidence="3" id="KW-0804">Transcription</keyword>
<evidence type="ECO:0000256" key="2">
    <source>
        <dbReference type="ARBA" id="ARBA00023125"/>
    </source>
</evidence>
<dbReference type="InterPro" id="IPR054156">
    <property type="entry name" value="YxaF_TetR_C"/>
</dbReference>
<dbReference type="EMBL" id="JBEPMM010000009">
    <property type="protein sequence ID" value="MET3693589.1"/>
    <property type="molecule type" value="Genomic_DNA"/>
</dbReference>
<keyword evidence="1" id="KW-0805">Transcription regulation</keyword>
<comment type="caution">
    <text evidence="6">The sequence shown here is derived from an EMBL/GenBank/DDBJ whole genome shotgun (WGS) entry which is preliminary data.</text>
</comment>
<evidence type="ECO:0000256" key="3">
    <source>
        <dbReference type="ARBA" id="ARBA00023163"/>
    </source>
</evidence>
<name>A0ABV2L6X7_9HYPH</name>
<feature type="domain" description="HTH tetR-type" evidence="5">
    <location>
        <begin position="9"/>
        <end position="69"/>
    </location>
</feature>
<keyword evidence="2 4" id="KW-0238">DNA-binding</keyword>
<evidence type="ECO:0000256" key="4">
    <source>
        <dbReference type="PROSITE-ProRule" id="PRU00335"/>
    </source>
</evidence>
<dbReference type="PROSITE" id="PS50977">
    <property type="entry name" value="HTH_TETR_2"/>
    <property type="match status" value="1"/>
</dbReference>
<dbReference type="Proteomes" id="UP001549145">
    <property type="component" value="Unassembled WGS sequence"/>
</dbReference>
<feature type="DNA-binding region" description="H-T-H motif" evidence="4">
    <location>
        <begin position="32"/>
        <end position="51"/>
    </location>
</feature>
<dbReference type="InterPro" id="IPR009057">
    <property type="entry name" value="Homeodomain-like_sf"/>
</dbReference>
<gene>
    <name evidence="6" type="ORF">ABID43_003140</name>
</gene>
<dbReference type="SUPFAM" id="SSF48498">
    <property type="entry name" value="Tetracyclin repressor-like, C-terminal domain"/>
    <property type="match status" value="1"/>
</dbReference>
<evidence type="ECO:0000256" key="1">
    <source>
        <dbReference type="ARBA" id="ARBA00023015"/>
    </source>
</evidence>
<dbReference type="InterPro" id="IPR001647">
    <property type="entry name" value="HTH_TetR"/>
</dbReference>
<sequence>MRSGVSKAERAREAAIPVLAEVFREHGYEGASLALLGDRTGLGKGSLYHAFPGGKAEMAEAVLDAIETWFETRIYAPLRDEPDPSVALDRMLTETDAYFRSGGRACLVGAFALTDGRDRFAVRIARYFTGWRDALAAALTRAGFNPGDAADRAEEAVSAIQGGLVLARALDDPAAFGRMLARLRPRLDPSEGATPGR</sequence>
<keyword evidence="7" id="KW-1185">Reference proteome</keyword>
<proteinExistence type="predicted"/>